<evidence type="ECO:0000256" key="6">
    <source>
        <dbReference type="ARBA" id="ARBA00047942"/>
    </source>
</evidence>
<dbReference type="GO" id="GO:0006298">
    <property type="term" value="P:mismatch repair"/>
    <property type="evidence" value="ECO:0007669"/>
    <property type="project" value="TreeGrafter"/>
</dbReference>
<gene>
    <name evidence="8" type="ORF">PL75_08950</name>
</gene>
<evidence type="ECO:0000256" key="4">
    <source>
        <dbReference type="ARBA" id="ARBA00022679"/>
    </source>
</evidence>
<dbReference type="AlphaFoldDB" id="A0A0J0YQ96"/>
<sequence length="285" mass="33797">MLKYRGGKSKELSEILPFIPNFTGRYIEPFLGGGAMFFELEKEGSIINDINENLISFYKNLQLYPRQVRKELEELQHVYENNRAKFDSLKKITPELRVNDDNEALYYRIREMFNGDLLLEYNPATIYYFINKTSYSGMIRYNAQGKFNVPYGRYKNFNTRLITDNHIELLKNTEIYNLDYYEIFNKANSNDFIFLDPPYDCVFNDYGNIEMNDGFSEKMHRKLAEDFKNLHTPALMVIGKTSLTEKLYASHIIHEYEKSYAVNIRNRFKSESKHILVRNWNGFAI</sequence>
<dbReference type="SUPFAM" id="SSF53335">
    <property type="entry name" value="S-adenosyl-L-methionine-dependent methyltransferases"/>
    <property type="match status" value="1"/>
</dbReference>
<proteinExistence type="inferred from homology"/>
<protein>
    <recommendedName>
        <fullName evidence="2 7">Site-specific DNA-methyltransferase (adenine-specific)</fullName>
        <ecNumber evidence="2 7">2.1.1.72</ecNumber>
    </recommendedName>
</protein>
<dbReference type="PATRIC" id="fig|1470200.3.peg.745"/>
<keyword evidence="9" id="KW-1185">Reference proteome</keyword>
<dbReference type="InterPro" id="IPR002052">
    <property type="entry name" value="DNA_methylase_N6_adenine_CS"/>
</dbReference>
<dbReference type="PRINTS" id="PR00505">
    <property type="entry name" value="D12N6MTFRASE"/>
</dbReference>
<dbReference type="InterPro" id="IPR023095">
    <property type="entry name" value="Ade_MeTrfase_dom_2"/>
</dbReference>
<dbReference type="InterPro" id="IPR029063">
    <property type="entry name" value="SAM-dependent_MTases_sf"/>
</dbReference>
<dbReference type="EMBL" id="JTDO01000015">
    <property type="protein sequence ID" value="KLT72309.1"/>
    <property type="molecule type" value="Genomic_DNA"/>
</dbReference>
<dbReference type="Gene3D" id="1.10.1020.10">
    <property type="entry name" value="Adenine-specific Methyltransferase, Domain 2"/>
    <property type="match status" value="1"/>
</dbReference>
<dbReference type="Proteomes" id="UP000036027">
    <property type="component" value="Unassembled WGS sequence"/>
</dbReference>
<dbReference type="EC" id="2.1.1.72" evidence="2 7"/>
<comment type="catalytic activity">
    <reaction evidence="6 7">
        <text>a 2'-deoxyadenosine in DNA + S-adenosyl-L-methionine = an N(6)-methyl-2'-deoxyadenosine in DNA + S-adenosyl-L-homocysteine + H(+)</text>
        <dbReference type="Rhea" id="RHEA:15197"/>
        <dbReference type="Rhea" id="RHEA-COMP:12418"/>
        <dbReference type="Rhea" id="RHEA-COMP:12419"/>
        <dbReference type="ChEBI" id="CHEBI:15378"/>
        <dbReference type="ChEBI" id="CHEBI:57856"/>
        <dbReference type="ChEBI" id="CHEBI:59789"/>
        <dbReference type="ChEBI" id="CHEBI:90615"/>
        <dbReference type="ChEBI" id="CHEBI:90616"/>
        <dbReference type="EC" id="2.1.1.72"/>
    </reaction>
</comment>
<evidence type="ECO:0000313" key="9">
    <source>
        <dbReference type="Proteomes" id="UP000036027"/>
    </source>
</evidence>
<dbReference type="PANTHER" id="PTHR30481">
    <property type="entry name" value="DNA ADENINE METHYLASE"/>
    <property type="match status" value="1"/>
</dbReference>
<dbReference type="PIRSF" id="PIRSF000398">
    <property type="entry name" value="M_m6A_EcoRV"/>
    <property type="match status" value="1"/>
</dbReference>
<comment type="caution">
    <text evidence="8">The sequence shown here is derived from an EMBL/GenBank/DDBJ whole genome shotgun (WGS) entry which is preliminary data.</text>
</comment>
<dbReference type="Pfam" id="PF02086">
    <property type="entry name" value="MethyltransfD12"/>
    <property type="match status" value="1"/>
</dbReference>
<comment type="similarity">
    <text evidence="1 7">Belongs to the N(4)/N(6)-methyltransferase family.</text>
</comment>
<dbReference type="GO" id="GO:0032259">
    <property type="term" value="P:methylation"/>
    <property type="evidence" value="ECO:0007669"/>
    <property type="project" value="UniProtKB-KW"/>
</dbReference>
<keyword evidence="5 7" id="KW-0949">S-adenosyl-L-methionine</keyword>
<accession>A0A0J0YQ96</accession>
<dbReference type="Gene3D" id="3.40.50.150">
    <property type="entry name" value="Vaccinia Virus protein VP39"/>
    <property type="match status" value="1"/>
</dbReference>
<evidence type="ECO:0000256" key="3">
    <source>
        <dbReference type="ARBA" id="ARBA00022603"/>
    </source>
</evidence>
<dbReference type="GO" id="GO:0043565">
    <property type="term" value="F:sequence-specific DNA binding"/>
    <property type="evidence" value="ECO:0007669"/>
    <property type="project" value="TreeGrafter"/>
</dbReference>
<keyword evidence="4 7" id="KW-0808">Transferase</keyword>
<evidence type="ECO:0000256" key="5">
    <source>
        <dbReference type="ARBA" id="ARBA00022691"/>
    </source>
</evidence>
<dbReference type="NCBIfam" id="TIGR00571">
    <property type="entry name" value="dam"/>
    <property type="match status" value="1"/>
</dbReference>
<dbReference type="InterPro" id="IPR012327">
    <property type="entry name" value="MeTrfase_D12"/>
</dbReference>
<evidence type="ECO:0000256" key="2">
    <source>
        <dbReference type="ARBA" id="ARBA00011900"/>
    </source>
</evidence>
<dbReference type="GO" id="GO:0009007">
    <property type="term" value="F:site-specific DNA-methyltransferase (adenine-specific) activity"/>
    <property type="evidence" value="ECO:0007669"/>
    <property type="project" value="UniProtKB-UniRule"/>
</dbReference>
<dbReference type="REBASE" id="125173">
    <property type="entry name" value="M.Nsp1503ORF8950P"/>
</dbReference>
<dbReference type="InterPro" id="IPR012263">
    <property type="entry name" value="M_m6A_EcoRV"/>
</dbReference>
<reference evidence="8 9" key="1">
    <citation type="submission" date="2014-11" db="EMBL/GenBank/DDBJ databases">
        <title>Genome of a novel goose pathogen.</title>
        <authorList>
            <person name="Hansen C.M."/>
            <person name="Hueffer K."/>
            <person name="Choi S.C."/>
        </authorList>
    </citation>
    <scope>NUCLEOTIDE SEQUENCE [LARGE SCALE GENOMIC DNA]</scope>
    <source>
        <strain evidence="8 9">KH1503</strain>
    </source>
</reference>
<dbReference type="PROSITE" id="PS00092">
    <property type="entry name" value="N6_MTASE"/>
    <property type="match status" value="1"/>
</dbReference>
<dbReference type="STRING" id="1470200.PL75_08950"/>
<dbReference type="GO" id="GO:0009307">
    <property type="term" value="P:DNA restriction-modification system"/>
    <property type="evidence" value="ECO:0007669"/>
    <property type="project" value="InterPro"/>
</dbReference>
<name>A0A0J0YQ96_9NEIS</name>
<organism evidence="8 9">
    <name type="scientific">Neisseria arctica</name>
    <dbReference type="NCBI Taxonomy" id="1470200"/>
    <lineage>
        <taxon>Bacteria</taxon>
        <taxon>Pseudomonadati</taxon>
        <taxon>Pseudomonadota</taxon>
        <taxon>Betaproteobacteria</taxon>
        <taxon>Neisseriales</taxon>
        <taxon>Neisseriaceae</taxon>
        <taxon>Neisseria</taxon>
    </lineage>
</organism>
<dbReference type="GO" id="GO:1904047">
    <property type="term" value="F:S-adenosyl-L-methionine binding"/>
    <property type="evidence" value="ECO:0007669"/>
    <property type="project" value="TreeGrafter"/>
</dbReference>
<evidence type="ECO:0000313" key="8">
    <source>
        <dbReference type="EMBL" id="KLT72309.1"/>
    </source>
</evidence>
<keyword evidence="3 7" id="KW-0489">Methyltransferase</keyword>
<evidence type="ECO:0000256" key="1">
    <source>
        <dbReference type="ARBA" id="ARBA00006594"/>
    </source>
</evidence>
<evidence type="ECO:0000256" key="7">
    <source>
        <dbReference type="RuleBase" id="RU361257"/>
    </source>
</evidence>
<dbReference type="PANTHER" id="PTHR30481:SF3">
    <property type="entry name" value="DNA ADENINE METHYLASE"/>
    <property type="match status" value="1"/>
</dbReference>